<accession>A0A0A8XX84</accession>
<evidence type="ECO:0000313" key="1">
    <source>
        <dbReference type="EMBL" id="JAD18476.1"/>
    </source>
</evidence>
<name>A0A0A8XX84_ARUDO</name>
<protein>
    <submittedName>
        <fullName evidence="1">Uncharacterized protein</fullName>
    </submittedName>
</protein>
<organism evidence="1">
    <name type="scientific">Arundo donax</name>
    <name type="common">Giant reed</name>
    <name type="synonym">Donax arundinaceus</name>
    <dbReference type="NCBI Taxonomy" id="35708"/>
    <lineage>
        <taxon>Eukaryota</taxon>
        <taxon>Viridiplantae</taxon>
        <taxon>Streptophyta</taxon>
        <taxon>Embryophyta</taxon>
        <taxon>Tracheophyta</taxon>
        <taxon>Spermatophyta</taxon>
        <taxon>Magnoliopsida</taxon>
        <taxon>Liliopsida</taxon>
        <taxon>Poales</taxon>
        <taxon>Poaceae</taxon>
        <taxon>PACMAD clade</taxon>
        <taxon>Arundinoideae</taxon>
        <taxon>Arundineae</taxon>
        <taxon>Arundo</taxon>
    </lineage>
</organism>
<dbReference type="AlphaFoldDB" id="A0A0A8XX84"/>
<proteinExistence type="predicted"/>
<reference evidence="1" key="1">
    <citation type="submission" date="2014-09" db="EMBL/GenBank/DDBJ databases">
        <authorList>
            <person name="Magalhaes I.L.F."/>
            <person name="Oliveira U."/>
            <person name="Santos F.R."/>
            <person name="Vidigal T.H.D.A."/>
            <person name="Brescovit A.D."/>
            <person name="Santos A.J."/>
        </authorList>
    </citation>
    <scope>NUCLEOTIDE SEQUENCE</scope>
    <source>
        <tissue evidence="1">Shoot tissue taken approximately 20 cm above the soil surface</tissue>
    </source>
</reference>
<dbReference type="EMBL" id="GBRH01279419">
    <property type="protein sequence ID" value="JAD18476.1"/>
    <property type="molecule type" value="Transcribed_RNA"/>
</dbReference>
<sequence length="38" mass="4155">MTRRISAGARCSSKMKGVYIQPYAMTRPPGSALVVLEQ</sequence>
<reference evidence="1" key="2">
    <citation type="journal article" date="2015" name="Data Brief">
        <title>Shoot transcriptome of the giant reed, Arundo donax.</title>
        <authorList>
            <person name="Barrero R.A."/>
            <person name="Guerrero F.D."/>
            <person name="Moolhuijzen P."/>
            <person name="Goolsby J.A."/>
            <person name="Tidwell J."/>
            <person name="Bellgard S.E."/>
            <person name="Bellgard M.I."/>
        </authorList>
    </citation>
    <scope>NUCLEOTIDE SEQUENCE</scope>
    <source>
        <tissue evidence="1">Shoot tissue taken approximately 20 cm above the soil surface</tissue>
    </source>
</reference>